<dbReference type="PROSITE" id="PS50088">
    <property type="entry name" value="ANK_REPEAT"/>
    <property type="match status" value="1"/>
</dbReference>
<organism evidence="5 6">
    <name type="scientific">Carya illinoinensis</name>
    <name type="common">Pecan</name>
    <dbReference type="NCBI Taxonomy" id="32201"/>
    <lineage>
        <taxon>Eukaryota</taxon>
        <taxon>Viridiplantae</taxon>
        <taxon>Streptophyta</taxon>
        <taxon>Embryophyta</taxon>
        <taxon>Tracheophyta</taxon>
        <taxon>Spermatophyta</taxon>
        <taxon>Magnoliopsida</taxon>
        <taxon>eudicotyledons</taxon>
        <taxon>Gunneridae</taxon>
        <taxon>Pentapetalae</taxon>
        <taxon>rosids</taxon>
        <taxon>fabids</taxon>
        <taxon>Fagales</taxon>
        <taxon>Juglandaceae</taxon>
        <taxon>Carya</taxon>
    </lineage>
</organism>
<sequence length="819" mass="92363">METKITTGFSAAIPVPELLDKHNYPEWAIRVRTYLKGQDLWKVITDRDENAPAYENDDVDDDGVDDDAAVATINVRRRRNFLALHVIQISCGPDAFSEIRTVFSAKAAWQTLEKKYLIVLDTGNIDKSYLQYADLYRAVHRGNLTATKDFLDYQPEAVSKAITNKGQTALHIAVATGHAHIVRELVSRMSTEDLGIEDGDGYTALITALVYERSKLALYLYPLTSLNHDDLVLVEKRRQGAMLLNRAISSRNLDLALHLIRLYPSLTHALDDRGESPLLALASMRNAFPSGNRLVFWKQWIYNCICIHPSALGTTIETRLNTPNVESGNQSAPATFETRLNIPNVENGRQRNQVITRIKSVTAVLLRPLISVVLYLWAVPAVLLRRLISVVLYLWAAPVLRRDLSSSIYVSDLVEAYLLLTGKMTIEDLVVIVVMSLHLTLILLAAIGKAIMQLYEMKKLHIQSQELLSCMCEEISTSFIQTGQLENIGGVCDAITLAVKNGISEFVLKVARTHPSFLENKYRNSRNILMLAVLYRQSEIFSNIYHGFDMENTLTSYGDCNDDNILHMVGMIEDSTMLNQISGAALQMQRELQWFKLVERIVNPKIKESTNKNGLTPRQLFTKNHGNMKEKGEKWMKGTASSSIVVATLVVTITFASAFTVPGGYDQTKGFPILHKKIEFKIFIVLDAMSLFLSSTSVLKFLEVLTTRYTEEDFLEVLLKKMIVGFSTLMLSFLTMMMAFFVALVVMLGDESPFASLGRTISKFAMSGDELILMSIFLTIYFSVPVIYFIWTQFCILRNMIKSTYSRDIFNRKMKLGFS</sequence>
<gene>
    <name evidence="5" type="ORF">I3842_14G033500</name>
</gene>
<evidence type="ECO:0000256" key="1">
    <source>
        <dbReference type="PROSITE-ProRule" id="PRU00023"/>
    </source>
</evidence>
<accession>A0A922A9X7</accession>
<reference evidence="5" key="1">
    <citation type="submission" date="2021-01" db="EMBL/GenBank/DDBJ databases">
        <authorList>
            <person name="Lovell J.T."/>
            <person name="Bentley N."/>
            <person name="Bhattarai G."/>
            <person name="Jenkins J.W."/>
            <person name="Sreedasyam A."/>
            <person name="Alarcon Y."/>
            <person name="Bock C."/>
            <person name="Boston L."/>
            <person name="Carlson J."/>
            <person name="Cervantes K."/>
            <person name="Clermont K."/>
            <person name="Krom N."/>
            <person name="Kubenka K."/>
            <person name="Mamidi S."/>
            <person name="Mattison C."/>
            <person name="Monteros M."/>
            <person name="Pisani C."/>
            <person name="Plott C."/>
            <person name="Rajasekar S."/>
            <person name="Rhein H.S."/>
            <person name="Rohla C."/>
            <person name="Song M."/>
            <person name="Hilaire R.S."/>
            <person name="Shu S."/>
            <person name="Wells L."/>
            <person name="Wang X."/>
            <person name="Webber J."/>
            <person name="Heerema R.J."/>
            <person name="Klein P."/>
            <person name="Conner P."/>
            <person name="Grauke L."/>
            <person name="Grimwood J."/>
            <person name="Schmutz J."/>
            <person name="Randall J.J."/>
        </authorList>
    </citation>
    <scope>NUCLEOTIDE SEQUENCE</scope>
    <source>
        <tissue evidence="5">Leaf</tissue>
    </source>
</reference>
<dbReference type="AlphaFoldDB" id="A0A922A9X7"/>
<feature type="domain" description="PGG" evidence="4">
    <location>
        <begin position="633"/>
        <end position="746"/>
    </location>
</feature>
<dbReference type="PANTHER" id="PTHR24177">
    <property type="entry name" value="CASKIN"/>
    <property type="match status" value="1"/>
</dbReference>
<feature type="domain" description="DUF4219" evidence="3">
    <location>
        <begin position="19"/>
        <end position="44"/>
    </location>
</feature>
<proteinExistence type="predicted"/>
<feature type="transmembrane region" description="Helical" evidence="2">
    <location>
        <begin position="429"/>
        <end position="452"/>
    </location>
</feature>
<dbReference type="GO" id="GO:0016020">
    <property type="term" value="C:membrane"/>
    <property type="evidence" value="ECO:0007669"/>
    <property type="project" value="TreeGrafter"/>
</dbReference>
<dbReference type="Pfam" id="PF13962">
    <property type="entry name" value="PGG"/>
    <property type="match status" value="1"/>
</dbReference>
<keyword evidence="1" id="KW-0040">ANK repeat</keyword>
<feature type="transmembrane region" description="Helical" evidence="2">
    <location>
        <begin position="771"/>
        <end position="791"/>
    </location>
</feature>
<feature type="repeat" description="ANK" evidence="1">
    <location>
        <begin position="165"/>
        <end position="188"/>
    </location>
</feature>
<dbReference type="SMART" id="SM00248">
    <property type="entry name" value="ANK"/>
    <property type="match status" value="2"/>
</dbReference>
<dbReference type="PROSITE" id="PS50297">
    <property type="entry name" value="ANK_REP_REGION"/>
    <property type="match status" value="1"/>
</dbReference>
<dbReference type="EMBL" id="CM031838">
    <property type="protein sequence ID" value="KAG6677557.1"/>
    <property type="molecule type" value="Genomic_DNA"/>
</dbReference>
<dbReference type="InterPro" id="IPR002110">
    <property type="entry name" value="Ankyrin_rpt"/>
</dbReference>
<dbReference type="Pfam" id="PF13961">
    <property type="entry name" value="DUF4219"/>
    <property type="match status" value="1"/>
</dbReference>
<feature type="transmembrane region" description="Helical" evidence="2">
    <location>
        <begin position="372"/>
        <end position="396"/>
    </location>
</feature>
<name>A0A922A9X7_CARIL</name>
<feature type="transmembrane region" description="Helical" evidence="2">
    <location>
        <begin position="638"/>
        <end position="660"/>
    </location>
</feature>
<protein>
    <recommendedName>
        <fullName evidence="7">PGG domain-containing protein</fullName>
    </recommendedName>
</protein>
<evidence type="ECO:0000259" key="4">
    <source>
        <dbReference type="Pfam" id="PF13962"/>
    </source>
</evidence>
<dbReference type="PANTHER" id="PTHR24177:SF329">
    <property type="entry name" value="ANKYRIN REPEAT PROTEIN"/>
    <property type="match status" value="1"/>
</dbReference>
<comment type="caution">
    <text evidence="5">The sequence shown here is derived from an EMBL/GenBank/DDBJ whole genome shotgun (WGS) entry which is preliminary data.</text>
</comment>
<dbReference type="Proteomes" id="UP000811246">
    <property type="component" value="Chromosome 14"/>
</dbReference>
<keyword evidence="2" id="KW-0812">Transmembrane</keyword>
<feature type="transmembrane region" description="Helical" evidence="2">
    <location>
        <begin position="680"/>
        <end position="702"/>
    </location>
</feature>
<evidence type="ECO:0000259" key="3">
    <source>
        <dbReference type="Pfam" id="PF13961"/>
    </source>
</evidence>
<dbReference type="EMBL" id="CM031838">
    <property type="protein sequence ID" value="KAG6677558.1"/>
    <property type="molecule type" value="Genomic_DNA"/>
</dbReference>
<evidence type="ECO:0008006" key="7">
    <source>
        <dbReference type="Google" id="ProtNLM"/>
    </source>
</evidence>
<keyword evidence="2" id="KW-1133">Transmembrane helix</keyword>
<evidence type="ECO:0000313" key="5">
    <source>
        <dbReference type="EMBL" id="KAG6677557.1"/>
    </source>
</evidence>
<dbReference type="InterPro" id="IPR025314">
    <property type="entry name" value="DUF4219"/>
</dbReference>
<evidence type="ECO:0000313" key="6">
    <source>
        <dbReference type="Proteomes" id="UP000811246"/>
    </source>
</evidence>
<feature type="transmembrane region" description="Helical" evidence="2">
    <location>
        <begin position="723"/>
        <end position="748"/>
    </location>
</feature>
<dbReference type="InterPro" id="IPR026961">
    <property type="entry name" value="PGG_dom"/>
</dbReference>
<dbReference type="Pfam" id="PF12796">
    <property type="entry name" value="Ank_2"/>
    <property type="match status" value="1"/>
</dbReference>
<keyword evidence="2" id="KW-0472">Membrane</keyword>
<evidence type="ECO:0000256" key="2">
    <source>
        <dbReference type="SAM" id="Phobius"/>
    </source>
</evidence>